<dbReference type="InterPro" id="IPR029055">
    <property type="entry name" value="Ntn_hydrolases_N"/>
</dbReference>
<reference evidence="13 14" key="1">
    <citation type="submission" date="2019-01" db="EMBL/GenBank/DDBJ databases">
        <title>Oerskovia turbata Genome sequencing and assembly.</title>
        <authorList>
            <person name="Dou T."/>
        </authorList>
    </citation>
    <scope>NUCLEOTIDE SEQUENCE [LARGE SCALE GENOMIC DNA]</scope>
    <source>
        <strain evidence="12 13">JCM12123</strain>
        <strain evidence="11 14">JCM3160</strain>
    </source>
</reference>
<dbReference type="SUPFAM" id="SSF56235">
    <property type="entry name" value="N-terminal nucleophile aminohydrolases (Ntn hydrolases)"/>
    <property type="match status" value="1"/>
</dbReference>
<comment type="catalytic activity">
    <reaction evidence="8">
        <text>cholate + taurine = taurocholate + H2O</text>
        <dbReference type="Rhea" id="RHEA:47108"/>
        <dbReference type="ChEBI" id="CHEBI:15377"/>
        <dbReference type="ChEBI" id="CHEBI:29747"/>
        <dbReference type="ChEBI" id="CHEBI:36257"/>
        <dbReference type="ChEBI" id="CHEBI:507393"/>
    </reaction>
    <physiologicalReaction direction="right-to-left" evidence="8">
        <dbReference type="Rhea" id="RHEA:47110"/>
    </physiologicalReaction>
</comment>
<evidence type="ECO:0000256" key="1">
    <source>
        <dbReference type="ARBA" id="ARBA00004860"/>
    </source>
</evidence>
<evidence type="ECO:0000313" key="12">
    <source>
        <dbReference type="EMBL" id="RXR35251.1"/>
    </source>
</evidence>
<evidence type="ECO:0000313" key="11">
    <source>
        <dbReference type="EMBL" id="RXR25105.1"/>
    </source>
</evidence>
<evidence type="ECO:0000313" key="14">
    <source>
        <dbReference type="Proteomes" id="UP000290517"/>
    </source>
</evidence>
<dbReference type="EMBL" id="SDJR01000007">
    <property type="protein sequence ID" value="RXR25105.1"/>
    <property type="molecule type" value="Genomic_DNA"/>
</dbReference>
<dbReference type="Pfam" id="PF02275">
    <property type="entry name" value="CBAH"/>
    <property type="match status" value="1"/>
</dbReference>
<dbReference type="GO" id="GO:0006629">
    <property type="term" value="P:lipid metabolic process"/>
    <property type="evidence" value="ECO:0007669"/>
    <property type="project" value="UniProtKB-KW"/>
</dbReference>
<comment type="pathway">
    <text evidence="1">Lipid metabolism; bile acid biosynthesis.</text>
</comment>
<evidence type="ECO:0000259" key="10">
    <source>
        <dbReference type="Pfam" id="PF02275"/>
    </source>
</evidence>
<dbReference type="Proteomes" id="UP000290517">
    <property type="component" value="Unassembled WGS sequence"/>
</dbReference>
<dbReference type="OrthoDB" id="1265391at2"/>
<dbReference type="EMBL" id="SDJQ01000008">
    <property type="protein sequence ID" value="RXR35251.1"/>
    <property type="molecule type" value="Genomic_DNA"/>
</dbReference>
<accession>A0A4Q1KY07</accession>
<dbReference type="InterPro" id="IPR047711">
    <property type="entry name" value="CBAH"/>
</dbReference>
<evidence type="ECO:0000256" key="8">
    <source>
        <dbReference type="ARBA" id="ARBA00047285"/>
    </source>
</evidence>
<feature type="domain" description="Choloylglycine hydrolase/NAAA C-terminal" evidence="10">
    <location>
        <begin position="2"/>
        <end position="305"/>
    </location>
</feature>
<organism evidence="12 13">
    <name type="scientific">Oerskovia turbata</name>
    <dbReference type="NCBI Taxonomy" id="1713"/>
    <lineage>
        <taxon>Bacteria</taxon>
        <taxon>Bacillati</taxon>
        <taxon>Actinomycetota</taxon>
        <taxon>Actinomycetes</taxon>
        <taxon>Micrococcales</taxon>
        <taxon>Cellulomonadaceae</taxon>
        <taxon>Oerskovia</taxon>
    </lineage>
</organism>
<dbReference type="STRING" id="1713.GCA_000718325_03305"/>
<name>A0A4Q1KY07_9CELL</name>
<dbReference type="PANTHER" id="PTHR35527">
    <property type="entry name" value="CHOLOYLGLYCINE HYDROLASE"/>
    <property type="match status" value="1"/>
</dbReference>
<comment type="similarity">
    <text evidence="2">Belongs to the peptidase C59 family.</text>
</comment>
<evidence type="ECO:0000256" key="5">
    <source>
        <dbReference type="ARBA" id="ARBA00044769"/>
    </source>
</evidence>
<sequence length="315" mass="34107">MCTGIRFSDGQGSVYLARNLDWTSGYGQQVVLTPTGYAPRSPFGAVPGIEHATIGMGIVEEDTPLYFDCGNDAGLAVAGLNFPGYAAYAPGPVEGAVNVAAYEFPLWVCSQFASVDEVEAALKDVVIVDRPINDRYPSSLLHWIVADGKRSIVVEHTSEGMQVFDDDVDVLTNQPGFAWHHENLRNYLNTSPEFPPETELGRAHLTPFGSGSHMRGIPGDYYSPSRFVRAAYVNAHYPAKGTEAENVSRAFHTLQQVAMVDGCAAMGSGEFEITVYTGLFSSSTATYYWNTYDDPAIRSVAMADHPTGGEKLVLA</sequence>
<evidence type="ECO:0000313" key="13">
    <source>
        <dbReference type="Proteomes" id="UP000289805"/>
    </source>
</evidence>
<evidence type="ECO:0000256" key="2">
    <source>
        <dbReference type="ARBA" id="ARBA00006625"/>
    </source>
</evidence>
<dbReference type="InterPro" id="IPR052193">
    <property type="entry name" value="Peptidase_C59"/>
</dbReference>
<dbReference type="Gene3D" id="3.60.60.10">
    <property type="entry name" value="Penicillin V Acylase, Chain A"/>
    <property type="match status" value="1"/>
</dbReference>
<comment type="catalytic activity">
    <reaction evidence="9">
        <text>taurodeoxycholate + H2O = deoxycholate + taurine</text>
        <dbReference type="Rhea" id="RHEA:47556"/>
        <dbReference type="ChEBI" id="CHEBI:15377"/>
        <dbReference type="ChEBI" id="CHEBI:23614"/>
        <dbReference type="ChEBI" id="CHEBI:36261"/>
        <dbReference type="ChEBI" id="CHEBI:507393"/>
    </reaction>
    <physiologicalReaction direction="left-to-right" evidence="9">
        <dbReference type="Rhea" id="RHEA:47557"/>
    </physiologicalReaction>
</comment>
<keyword evidence="14" id="KW-1185">Reference proteome</keyword>
<keyword evidence="4" id="KW-0443">Lipid metabolism</keyword>
<dbReference type="GO" id="GO:0045302">
    <property type="term" value="F:choloylglycine hydrolase activity"/>
    <property type="evidence" value="ECO:0007669"/>
    <property type="project" value="UniProtKB-EC"/>
</dbReference>
<evidence type="ECO:0000256" key="3">
    <source>
        <dbReference type="ARBA" id="ARBA00022801"/>
    </source>
</evidence>
<proteinExistence type="inferred from homology"/>
<dbReference type="PANTHER" id="PTHR35527:SF2">
    <property type="entry name" value="HYDROLASE"/>
    <property type="match status" value="1"/>
</dbReference>
<gene>
    <name evidence="11" type="ORF">EQW73_12560</name>
    <name evidence="12" type="ORF">EQW78_06530</name>
</gene>
<evidence type="ECO:0000256" key="4">
    <source>
        <dbReference type="ARBA" id="ARBA00023098"/>
    </source>
</evidence>
<keyword evidence="3 12" id="KW-0378">Hydrolase</keyword>
<dbReference type="AlphaFoldDB" id="A0A4Q1KY07"/>
<dbReference type="RefSeq" id="WP_030152999.1">
    <property type="nucleotide sequence ID" value="NZ_JOFV01000019.1"/>
</dbReference>
<protein>
    <recommendedName>
        <fullName evidence="5">choloylglycine hydrolase</fullName>
        <ecNumber evidence="5">3.5.1.24</ecNumber>
    </recommendedName>
    <alternativeName>
        <fullName evidence="6">Bile salt hydrolase</fullName>
    </alternativeName>
    <alternativeName>
        <fullName evidence="7">Choloylglycine hydrolase</fullName>
    </alternativeName>
</protein>
<comment type="caution">
    <text evidence="12">The sequence shown here is derived from an EMBL/GenBank/DDBJ whole genome shotgun (WGS) entry which is preliminary data.</text>
</comment>
<evidence type="ECO:0000256" key="6">
    <source>
        <dbReference type="ARBA" id="ARBA00044804"/>
    </source>
</evidence>
<evidence type="ECO:0000256" key="7">
    <source>
        <dbReference type="ARBA" id="ARBA00044806"/>
    </source>
</evidence>
<dbReference type="Proteomes" id="UP000289805">
    <property type="component" value="Unassembled WGS sequence"/>
</dbReference>
<dbReference type="InterPro" id="IPR029132">
    <property type="entry name" value="CBAH/NAAA_C"/>
</dbReference>
<evidence type="ECO:0000256" key="9">
    <source>
        <dbReference type="ARBA" id="ARBA00048897"/>
    </source>
</evidence>
<dbReference type="CDD" id="cd00542">
    <property type="entry name" value="Ntn_PVA"/>
    <property type="match status" value="1"/>
</dbReference>
<dbReference type="NCBIfam" id="NF038245">
    <property type="entry name" value="bile_salt_hydro"/>
    <property type="match status" value="1"/>
</dbReference>
<dbReference type="EC" id="3.5.1.24" evidence="5"/>